<evidence type="ECO:0000256" key="10">
    <source>
        <dbReference type="ARBA" id="ARBA00045137"/>
    </source>
</evidence>
<feature type="compositionally biased region" description="Basic residues" evidence="13">
    <location>
        <begin position="402"/>
        <end position="411"/>
    </location>
</feature>
<reference evidence="14" key="1">
    <citation type="submission" date="2025-08" db="UniProtKB">
        <authorList>
            <consortium name="Ensembl"/>
        </authorList>
    </citation>
    <scope>IDENTIFICATION</scope>
</reference>
<comment type="subcellular location">
    <subcellularLocation>
        <location evidence="1">Cytoplasm</location>
        <location evidence="1">Cytoskeleton</location>
        <location evidence="1">Flagellum axoneme</location>
    </subcellularLocation>
</comment>
<evidence type="ECO:0000256" key="9">
    <source>
        <dbReference type="ARBA" id="ARBA00032183"/>
    </source>
</evidence>
<dbReference type="CTD" id="69707"/>
<dbReference type="Ensembl" id="ENSNGAT00000015146.1">
    <property type="protein sequence ID" value="ENSNGAP00000009631.1"/>
    <property type="gene ID" value="ENSNGAG00000012280.1"/>
</dbReference>
<evidence type="ECO:0000256" key="13">
    <source>
        <dbReference type="SAM" id="MobiDB-lite"/>
    </source>
</evidence>
<dbReference type="PANTHER" id="PTHR14871">
    <property type="entry name" value="DYNEIN REGULATORY COMPLEX PROTEIN 9"/>
    <property type="match status" value="1"/>
</dbReference>
<dbReference type="GO" id="GO:0036126">
    <property type="term" value="C:sperm flagellum"/>
    <property type="evidence" value="ECO:0007669"/>
    <property type="project" value="Ensembl"/>
</dbReference>
<keyword evidence="7" id="KW-0206">Cytoskeleton</keyword>
<feature type="region of interest" description="Disordered" evidence="13">
    <location>
        <begin position="92"/>
        <end position="112"/>
    </location>
</feature>
<evidence type="ECO:0000256" key="4">
    <source>
        <dbReference type="ARBA" id="ARBA00022490"/>
    </source>
</evidence>
<dbReference type="AlphaFoldDB" id="A0A8C6QWC1"/>
<dbReference type="InterPro" id="IPR000048">
    <property type="entry name" value="IQ_motif_EF-hand-BS"/>
</dbReference>
<keyword evidence="8" id="KW-0966">Cell projection</keyword>
<feature type="coiled-coil region" evidence="12">
    <location>
        <begin position="189"/>
        <end position="268"/>
    </location>
</feature>
<protein>
    <recommendedName>
        <fullName evidence="3">Dynein regulatory complex protein 9</fullName>
    </recommendedName>
    <alternativeName>
        <fullName evidence="9">IQ domain-containing protein G</fullName>
    </alternativeName>
</protein>
<evidence type="ECO:0000256" key="2">
    <source>
        <dbReference type="ARBA" id="ARBA00008222"/>
    </source>
</evidence>
<evidence type="ECO:0000256" key="3">
    <source>
        <dbReference type="ARBA" id="ARBA00013738"/>
    </source>
</evidence>
<gene>
    <name evidence="14" type="primary">Iqcg</name>
</gene>
<keyword evidence="5" id="KW-0282">Flagellum</keyword>
<evidence type="ECO:0000256" key="5">
    <source>
        <dbReference type="ARBA" id="ARBA00022846"/>
    </source>
</evidence>
<comment type="similarity">
    <text evidence="2">Belongs to the DRC9 family.</text>
</comment>
<proteinExistence type="inferred from homology"/>
<organism evidence="14 15">
    <name type="scientific">Nannospalax galili</name>
    <name type="common">Northern Israeli blind subterranean mole rat</name>
    <name type="synonym">Spalax galili</name>
    <dbReference type="NCBI Taxonomy" id="1026970"/>
    <lineage>
        <taxon>Eukaryota</taxon>
        <taxon>Metazoa</taxon>
        <taxon>Chordata</taxon>
        <taxon>Craniata</taxon>
        <taxon>Vertebrata</taxon>
        <taxon>Euteleostomi</taxon>
        <taxon>Mammalia</taxon>
        <taxon>Eutheria</taxon>
        <taxon>Euarchontoglires</taxon>
        <taxon>Glires</taxon>
        <taxon>Rodentia</taxon>
        <taxon>Myomorpha</taxon>
        <taxon>Muroidea</taxon>
        <taxon>Spalacidae</taxon>
        <taxon>Spalacinae</taxon>
        <taxon>Nannospalax</taxon>
    </lineage>
</organism>
<dbReference type="GO" id="GO:0015629">
    <property type="term" value="C:actin cytoskeleton"/>
    <property type="evidence" value="ECO:0007669"/>
    <property type="project" value="Ensembl"/>
</dbReference>
<dbReference type="InterPro" id="IPR042618">
    <property type="entry name" value="IQCG"/>
</dbReference>
<sequence>MEGDKLETSTLPPKDLHSEVMVAMTGEPPTAVQEEVDKKDVEIVPEVIVPLSLLDVLRIRAVMEDVINQLSILGYIMPIQYERKQSISAKISQEKPSVVPGSRKTSAPLSSKEVKQGGQQDFIFKKPMKQAVMTLETMKKIQNDRQFFSDVIANTMKEMQESGSFSTLLETLSKERESKMHFYGAVAREEEGRKQIKSLQTQLIDVKKEHQMERQNGNEYIARLKDQLQEMKAKPNLETLYMKRNTELQIAQNQKKCEEVLLDEIEKIRMKTEEENQVHMAIETFLKTEQQKLEKKLEFWMEKFDKDTETKQNELNALQAAKASDLSQLQDLAKMIREYEQVITEDQIEKEKIRKKIEQDELELKSIIKLQAWWRGTVVRREIGGFKMPKKGKDGSKASKDKGKKKRRGKK</sequence>
<dbReference type="Proteomes" id="UP000694381">
    <property type="component" value="Unassembled WGS sequence"/>
</dbReference>
<reference evidence="14" key="2">
    <citation type="submission" date="2025-09" db="UniProtKB">
        <authorList>
            <consortium name="Ensembl"/>
        </authorList>
    </citation>
    <scope>IDENTIFICATION</scope>
</reference>
<dbReference type="GeneTree" id="ENSGT00730000111263"/>
<dbReference type="RefSeq" id="XP_017654986.1">
    <property type="nucleotide sequence ID" value="XM_017799497.2"/>
</dbReference>
<feature type="coiled-coil region" evidence="12">
    <location>
        <begin position="301"/>
        <end position="370"/>
    </location>
</feature>
<evidence type="ECO:0000256" key="1">
    <source>
        <dbReference type="ARBA" id="ARBA00004611"/>
    </source>
</evidence>
<dbReference type="GO" id="GO:0007288">
    <property type="term" value="P:sperm axoneme assembly"/>
    <property type="evidence" value="ECO:0007669"/>
    <property type="project" value="Ensembl"/>
</dbReference>
<dbReference type="GO" id="GO:0005516">
    <property type="term" value="F:calmodulin binding"/>
    <property type="evidence" value="ECO:0007669"/>
    <property type="project" value="Ensembl"/>
</dbReference>
<evidence type="ECO:0000256" key="12">
    <source>
        <dbReference type="SAM" id="Coils"/>
    </source>
</evidence>
<dbReference type="OMA" id="ESKMHFY"/>
<keyword evidence="12" id="KW-0175">Coiled coil</keyword>
<keyword evidence="15" id="KW-1185">Reference proteome</keyword>
<dbReference type="GO" id="GO:0002177">
    <property type="term" value="C:manchette"/>
    <property type="evidence" value="ECO:0007669"/>
    <property type="project" value="Ensembl"/>
</dbReference>
<feature type="compositionally biased region" description="Basic and acidic residues" evidence="13">
    <location>
        <begin position="391"/>
        <end position="401"/>
    </location>
</feature>
<comment type="subunit">
    <text evidence="11">Component of the nexin-dynein regulatory complex (N-DRC). Interacts (via IQ domain) with CALM when calcium levels are low. Does not interact with CALM in the presence of Ca(2+). Interacts with the HSP70 proteins HSPA1L and HSPA8. May form a complex with CAMK4 and HSP70.</text>
</comment>
<feature type="region of interest" description="Disordered" evidence="13">
    <location>
        <begin position="385"/>
        <end position="411"/>
    </location>
</feature>
<keyword evidence="6" id="KW-0969">Cilium</keyword>
<evidence type="ECO:0000256" key="6">
    <source>
        <dbReference type="ARBA" id="ARBA00023069"/>
    </source>
</evidence>
<name>A0A8C6QWC1_NANGA</name>
<evidence type="ECO:0000313" key="15">
    <source>
        <dbReference type="Proteomes" id="UP000694381"/>
    </source>
</evidence>
<evidence type="ECO:0000256" key="7">
    <source>
        <dbReference type="ARBA" id="ARBA00023212"/>
    </source>
</evidence>
<keyword evidence="4" id="KW-0963">Cytoplasm</keyword>
<comment type="function">
    <text evidence="10">Component of the nexin-dynein regulatory complex (N-DRC), a key regulator of ciliary/flagellar motility which maintains the alignment and integrity of the distal axoneme and regulates microtubule sliding in motile axonemes. Binds calmodulin when cellular Ca(2+) levels are low and thereby contributes to the regulation of calcium and calmodulin-dependent protein kinase IV (CAMK4) activity; contributes to the regulation of CAMK4 signaling cascades. Required for normal axoneme assembly in sperm flagella, normal sperm tail formation and for male fertility.</text>
</comment>
<evidence type="ECO:0000313" key="14">
    <source>
        <dbReference type="Ensembl" id="ENSNGAP00000009631.1"/>
    </source>
</evidence>
<dbReference type="CDD" id="cd23766">
    <property type="entry name" value="IQCG"/>
    <property type="match status" value="1"/>
</dbReference>
<dbReference type="GeneID" id="103738526"/>
<dbReference type="Pfam" id="PF00612">
    <property type="entry name" value="IQ"/>
    <property type="match status" value="1"/>
</dbReference>
<evidence type="ECO:0000256" key="8">
    <source>
        <dbReference type="ARBA" id="ARBA00023273"/>
    </source>
</evidence>
<dbReference type="GO" id="GO:0005829">
    <property type="term" value="C:cytosol"/>
    <property type="evidence" value="ECO:0007669"/>
    <property type="project" value="Ensembl"/>
</dbReference>
<dbReference type="GO" id="GO:0030544">
    <property type="term" value="F:Hsp70 protein binding"/>
    <property type="evidence" value="ECO:0007669"/>
    <property type="project" value="Ensembl"/>
</dbReference>
<dbReference type="OrthoDB" id="10254713at2759"/>
<accession>A0A8C6QWC1</accession>
<dbReference type="PANTHER" id="PTHR14871:SF1">
    <property type="entry name" value="DYNEIN REGULATORY COMPLEX PROTEIN 9"/>
    <property type="match status" value="1"/>
</dbReference>
<dbReference type="PROSITE" id="PS50096">
    <property type="entry name" value="IQ"/>
    <property type="match status" value="1"/>
</dbReference>
<evidence type="ECO:0000256" key="11">
    <source>
        <dbReference type="ARBA" id="ARBA00046954"/>
    </source>
</evidence>